<proteinExistence type="inferred from homology"/>
<comment type="subcellular location">
    <subcellularLocation>
        <location evidence="1">Membrane</location>
    </subcellularLocation>
</comment>
<dbReference type="InterPro" id="IPR002656">
    <property type="entry name" value="Acyl_transf_3_dom"/>
</dbReference>
<keyword evidence="5" id="KW-0808">Transferase</keyword>
<evidence type="ECO:0000313" key="5">
    <source>
        <dbReference type="EMBL" id="GHH98654.1"/>
    </source>
</evidence>
<dbReference type="Pfam" id="PF01757">
    <property type="entry name" value="Acyl_transf_3"/>
    <property type="match status" value="1"/>
</dbReference>
<feature type="transmembrane region" description="Helical" evidence="3">
    <location>
        <begin position="334"/>
        <end position="351"/>
    </location>
</feature>
<keyword evidence="3" id="KW-1133">Transmembrane helix</keyword>
<keyword evidence="3" id="KW-0472">Membrane</keyword>
<evidence type="ECO:0000256" key="1">
    <source>
        <dbReference type="ARBA" id="ARBA00004370"/>
    </source>
</evidence>
<evidence type="ECO:0000259" key="4">
    <source>
        <dbReference type="Pfam" id="PF01757"/>
    </source>
</evidence>
<feature type="transmembrane region" description="Helical" evidence="3">
    <location>
        <begin position="100"/>
        <end position="121"/>
    </location>
</feature>
<dbReference type="PANTHER" id="PTHR23028">
    <property type="entry name" value="ACETYLTRANSFERASE"/>
    <property type="match status" value="1"/>
</dbReference>
<evidence type="ECO:0000256" key="3">
    <source>
        <dbReference type="SAM" id="Phobius"/>
    </source>
</evidence>
<feature type="transmembrane region" description="Helical" evidence="3">
    <location>
        <begin position="357"/>
        <end position="376"/>
    </location>
</feature>
<dbReference type="Proteomes" id="UP000637074">
    <property type="component" value="Unassembled WGS sequence"/>
</dbReference>
<keyword evidence="5" id="KW-0012">Acyltransferase</keyword>
<keyword evidence="3" id="KW-0812">Transmembrane</keyword>
<feature type="transmembrane region" description="Helical" evidence="3">
    <location>
        <begin position="55"/>
        <end position="79"/>
    </location>
</feature>
<feature type="transmembrane region" description="Helical" evidence="3">
    <location>
        <begin position="252"/>
        <end position="274"/>
    </location>
</feature>
<sequence length="404" mass="46567">MVKQKNRIESLDSLRGIAAMIVVIFHSVLAFPAFYNANYHFQFENNFLKLLITSPLHTFVAGGEAVLLFFILSGFVLSLPYFNNRANLYVIYIIKRFCRIYIPYILIMIFSVLLMVFFANYKGIDSLSPAFNNRWEHPLTFKSIISYVLMIGYDQPNVNGVIWSLDHEMRISIIFPLIMLFLTKGNWKKTGICFISICLLLRFFLIGVSLYIKNDFLSTFILSLSNTCYYSILFLIGAVMANKIDVIYQFVYLLKPIVKVLVFGIALCLINFKWIFYSLSEFKTNFILVHSIDLLSDFIAILGIIMVMSLVLSSDQIDKFLNKKPLLWLGKISYSLYLVHTPIIMVTVYYLGKILPIEITIIIAPIIALIVAYYSYKYIELSTIKLGKKIVSRVSFPLTYKKTS</sequence>
<protein>
    <submittedName>
        <fullName evidence="5">Acyltransferase</fullName>
    </submittedName>
</protein>
<accession>A0ABQ3N154</accession>
<dbReference type="EMBL" id="BNDS01000008">
    <property type="protein sequence ID" value="GHH98654.1"/>
    <property type="molecule type" value="Genomic_DNA"/>
</dbReference>
<dbReference type="PANTHER" id="PTHR23028:SF53">
    <property type="entry name" value="ACYL_TRANSF_3 DOMAIN-CONTAINING PROTEIN"/>
    <property type="match status" value="1"/>
</dbReference>
<evidence type="ECO:0000313" key="6">
    <source>
        <dbReference type="Proteomes" id="UP000637074"/>
    </source>
</evidence>
<feature type="transmembrane region" description="Helical" evidence="3">
    <location>
        <begin position="12"/>
        <end position="35"/>
    </location>
</feature>
<evidence type="ECO:0000256" key="2">
    <source>
        <dbReference type="ARBA" id="ARBA00007400"/>
    </source>
</evidence>
<feature type="transmembrane region" description="Helical" evidence="3">
    <location>
        <begin position="294"/>
        <end position="313"/>
    </location>
</feature>
<organism evidence="5 6">
    <name type="scientific">Neobacillus kokaensis</name>
    <dbReference type="NCBI Taxonomy" id="2759023"/>
    <lineage>
        <taxon>Bacteria</taxon>
        <taxon>Bacillati</taxon>
        <taxon>Bacillota</taxon>
        <taxon>Bacilli</taxon>
        <taxon>Bacillales</taxon>
        <taxon>Bacillaceae</taxon>
        <taxon>Neobacillus</taxon>
    </lineage>
</organism>
<comment type="similarity">
    <text evidence="2">Belongs to the acyltransferase 3 family.</text>
</comment>
<name>A0ABQ3N154_9BACI</name>
<dbReference type="InterPro" id="IPR050879">
    <property type="entry name" value="Acyltransferase_3"/>
</dbReference>
<feature type="transmembrane region" description="Helical" evidence="3">
    <location>
        <begin position="192"/>
        <end position="212"/>
    </location>
</feature>
<feature type="transmembrane region" description="Helical" evidence="3">
    <location>
        <begin position="169"/>
        <end position="185"/>
    </location>
</feature>
<keyword evidence="6" id="KW-1185">Reference proteome</keyword>
<dbReference type="GO" id="GO:0016746">
    <property type="term" value="F:acyltransferase activity"/>
    <property type="evidence" value="ECO:0007669"/>
    <property type="project" value="UniProtKB-KW"/>
</dbReference>
<feature type="domain" description="Acyltransferase 3" evidence="4">
    <location>
        <begin position="9"/>
        <end position="373"/>
    </location>
</feature>
<comment type="caution">
    <text evidence="5">The sequence shown here is derived from an EMBL/GenBank/DDBJ whole genome shotgun (WGS) entry which is preliminary data.</text>
</comment>
<feature type="transmembrane region" description="Helical" evidence="3">
    <location>
        <begin position="218"/>
        <end position="240"/>
    </location>
</feature>
<reference evidence="5 6" key="1">
    <citation type="journal article" date="2022" name="Int. J. Syst. Evol. Microbiol.">
        <title>Neobacillus kokaensis sp. nov., isolated from soil.</title>
        <authorList>
            <person name="Yuki K."/>
            <person name="Matsubara H."/>
            <person name="Yamaguchi S."/>
        </authorList>
    </citation>
    <scope>NUCLEOTIDE SEQUENCE [LARGE SCALE GENOMIC DNA]</scope>
    <source>
        <strain evidence="5 6">LOB 377</strain>
    </source>
</reference>
<gene>
    <name evidence="5" type="ORF">AM1BK_21970</name>
</gene>
<dbReference type="RefSeq" id="WP_191272711.1">
    <property type="nucleotide sequence ID" value="NZ_BNDS01000008.1"/>
</dbReference>